<evidence type="ECO:0000256" key="4">
    <source>
        <dbReference type="ARBA" id="ARBA00022475"/>
    </source>
</evidence>
<evidence type="ECO:0000256" key="11">
    <source>
        <dbReference type="ARBA" id="ARBA00040810"/>
    </source>
</evidence>
<evidence type="ECO:0000256" key="12">
    <source>
        <dbReference type="ARBA" id="ARBA00042475"/>
    </source>
</evidence>
<feature type="transmembrane region" description="Helical" evidence="15">
    <location>
        <begin position="239"/>
        <end position="260"/>
    </location>
</feature>
<dbReference type="FunFam" id="1.10.357.140:FF:000001">
    <property type="entry name" value="Protoheme IX farnesyltransferase"/>
    <property type="match status" value="1"/>
</dbReference>
<comment type="similarity">
    <text evidence="15">Belongs to the UbiA prenyltransferase family. Protoheme IX farnesyltransferase subfamily.</text>
</comment>
<keyword evidence="6 15" id="KW-0812">Transmembrane</keyword>
<accession>A0A318S9L8</accession>
<dbReference type="Proteomes" id="UP000248326">
    <property type="component" value="Unassembled WGS sequence"/>
</dbReference>
<dbReference type="Pfam" id="PF01040">
    <property type="entry name" value="UbiA"/>
    <property type="match status" value="1"/>
</dbReference>
<evidence type="ECO:0000256" key="3">
    <source>
        <dbReference type="ARBA" id="ARBA00012292"/>
    </source>
</evidence>
<dbReference type="EMBL" id="QJSX01000011">
    <property type="protein sequence ID" value="PYE52907.1"/>
    <property type="molecule type" value="Genomic_DNA"/>
</dbReference>
<keyword evidence="9 15" id="KW-0472">Membrane</keyword>
<keyword evidence="7 15" id="KW-1133">Transmembrane helix</keyword>
<evidence type="ECO:0000256" key="6">
    <source>
        <dbReference type="ARBA" id="ARBA00022692"/>
    </source>
</evidence>
<dbReference type="InterPro" id="IPR030470">
    <property type="entry name" value="UbiA_prenylTrfase_CS"/>
</dbReference>
<name>A0A318S9L8_9DEIO</name>
<feature type="transmembrane region" description="Helical" evidence="15">
    <location>
        <begin position="118"/>
        <end position="136"/>
    </location>
</feature>
<protein>
    <recommendedName>
        <fullName evidence="11 15">Protoheme IX farnesyltransferase</fullName>
        <ecNumber evidence="3 15">2.5.1.141</ecNumber>
    </recommendedName>
    <alternativeName>
        <fullName evidence="12 15">Heme B farnesyltransferase</fullName>
    </alternativeName>
    <alternativeName>
        <fullName evidence="10 15">Heme O synthase</fullName>
    </alternativeName>
</protein>
<dbReference type="HAMAP" id="MF_00154">
    <property type="entry name" value="CyoE_CtaB"/>
    <property type="match status" value="1"/>
</dbReference>
<comment type="subcellular location">
    <subcellularLocation>
        <location evidence="1">Cell inner membrane</location>
        <topology evidence="1">Multi-pass membrane protein</topology>
    </subcellularLocation>
    <subcellularLocation>
        <location evidence="15">Cell membrane</location>
        <topology evidence="15">Multi-pass membrane protein</topology>
    </subcellularLocation>
</comment>
<feature type="transmembrane region" description="Helical" evidence="15">
    <location>
        <begin position="44"/>
        <end position="68"/>
    </location>
</feature>
<dbReference type="InterPro" id="IPR000537">
    <property type="entry name" value="UbiA_prenyltransferase"/>
</dbReference>
<dbReference type="PANTHER" id="PTHR43448">
    <property type="entry name" value="PROTOHEME IX FARNESYLTRANSFERASE, MITOCHONDRIAL"/>
    <property type="match status" value="1"/>
</dbReference>
<dbReference type="CDD" id="cd13957">
    <property type="entry name" value="PT_UbiA_Cox10"/>
    <property type="match status" value="1"/>
</dbReference>
<feature type="transmembrane region" description="Helical" evidence="15">
    <location>
        <begin position="22"/>
        <end position="38"/>
    </location>
</feature>
<feature type="transmembrane region" description="Helical" evidence="15">
    <location>
        <begin position="143"/>
        <end position="163"/>
    </location>
</feature>
<evidence type="ECO:0000313" key="17">
    <source>
        <dbReference type="Proteomes" id="UP000248326"/>
    </source>
</evidence>
<dbReference type="NCBIfam" id="NF003349">
    <property type="entry name" value="PRK04375.1-2"/>
    <property type="match status" value="1"/>
</dbReference>
<dbReference type="GO" id="GO:0048034">
    <property type="term" value="P:heme O biosynthetic process"/>
    <property type="evidence" value="ECO:0007669"/>
    <property type="project" value="UniProtKB-UniRule"/>
</dbReference>
<feature type="transmembrane region" description="Helical" evidence="15">
    <location>
        <begin position="212"/>
        <end position="233"/>
    </location>
</feature>
<keyword evidence="4 15" id="KW-1003">Cell membrane</keyword>
<evidence type="ECO:0000256" key="7">
    <source>
        <dbReference type="ARBA" id="ARBA00022989"/>
    </source>
</evidence>
<evidence type="ECO:0000256" key="14">
    <source>
        <dbReference type="ARBA" id="ARBA00061248"/>
    </source>
</evidence>
<dbReference type="AlphaFoldDB" id="A0A318S9L8"/>
<evidence type="ECO:0000256" key="13">
    <source>
        <dbReference type="ARBA" id="ARBA00047690"/>
    </source>
</evidence>
<organism evidence="16 17">
    <name type="scientific">Deinococcus yavapaiensis KR-236</name>
    <dbReference type="NCBI Taxonomy" id="694435"/>
    <lineage>
        <taxon>Bacteria</taxon>
        <taxon>Thermotogati</taxon>
        <taxon>Deinococcota</taxon>
        <taxon>Deinococci</taxon>
        <taxon>Deinococcales</taxon>
        <taxon>Deinococcaceae</taxon>
        <taxon>Deinococcus</taxon>
    </lineage>
</organism>
<dbReference type="NCBIfam" id="TIGR01473">
    <property type="entry name" value="cyoE_ctaB"/>
    <property type="match status" value="1"/>
</dbReference>
<feature type="transmembrane region" description="Helical" evidence="15">
    <location>
        <begin position="169"/>
        <end position="192"/>
    </location>
</feature>
<dbReference type="PANTHER" id="PTHR43448:SF7">
    <property type="entry name" value="4-HYDROXYBENZOATE SOLANESYLTRANSFERASE"/>
    <property type="match status" value="1"/>
</dbReference>
<evidence type="ECO:0000256" key="2">
    <source>
        <dbReference type="ARBA" id="ARBA00004919"/>
    </source>
</evidence>
<feature type="transmembrane region" description="Helical" evidence="15">
    <location>
        <begin position="272"/>
        <end position="294"/>
    </location>
</feature>
<keyword evidence="17" id="KW-1185">Reference proteome</keyword>
<dbReference type="InterPro" id="IPR044878">
    <property type="entry name" value="UbiA_sf"/>
</dbReference>
<dbReference type="EC" id="2.5.1.141" evidence="3 15"/>
<dbReference type="UniPathway" id="UPA00834">
    <property type="reaction ID" value="UER00712"/>
</dbReference>
<comment type="pathway">
    <text evidence="2 15">Porphyrin-containing compound metabolism; heme O biosynthesis; heme O from protoheme: step 1/1.</text>
</comment>
<dbReference type="InterPro" id="IPR006369">
    <property type="entry name" value="Protohaem_IX_farnesylTrfase"/>
</dbReference>
<evidence type="ECO:0000256" key="9">
    <source>
        <dbReference type="ARBA" id="ARBA00023136"/>
    </source>
</evidence>
<comment type="similarity">
    <text evidence="14">In the N-terminal section; belongs to the COX15/CtaA family.</text>
</comment>
<dbReference type="GO" id="GO:0008495">
    <property type="term" value="F:protoheme IX farnesyltransferase activity"/>
    <property type="evidence" value="ECO:0007669"/>
    <property type="project" value="UniProtKB-UniRule"/>
</dbReference>
<dbReference type="PROSITE" id="PS00943">
    <property type="entry name" value="UBIA"/>
    <property type="match status" value="1"/>
</dbReference>
<keyword evidence="8 15" id="KW-0350">Heme biosynthesis</keyword>
<keyword evidence="5 15" id="KW-0808">Transferase</keyword>
<gene>
    <name evidence="15" type="primary">ctaB</name>
    <name evidence="16" type="ORF">DES52_11179</name>
</gene>
<dbReference type="GO" id="GO:0005886">
    <property type="term" value="C:plasma membrane"/>
    <property type="evidence" value="ECO:0007669"/>
    <property type="project" value="UniProtKB-SubCell"/>
</dbReference>
<comment type="catalytic activity">
    <reaction evidence="13 15">
        <text>heme b + (2E,6E)-farnesyl diphosphate + H2O = Fe(II)-heme o + diphosphate</text>
        <dbReference type="Rhea" id="RHEA:28070"/>
        <dbReference type="ChEBI" id="CHEBI:15377"/>
        <dbReference type="ChEBI" id="CHEBI:33019"/>
        <dbReference type="ChEBI" id="CHEBI:60344"/>
        <dbReference type="ChEBI" id="CHEBI:60530"/>
        <dbReference type="ChEBI" id="CHEBI:175763"/>
        <dbReference type="EC" id="2.5.1.141"/>
    </reaction>
</comment>
<proteinExistence type="inferred from homology"/>
<sequence length="300" mass="32831">MTVLVADQATWRDYLALTKPKVISLLLFTTITAMFMAAHGTPDVLLLLAVSLGGYASAGAAGVFNMIIDRDIDHRMARTRARPTSSGKISTRDAFVFGAVLAVGSFLLLWIAANFLTAVLSLAGLLTYVVVYTMVLKRTTWHNIVIGGAAGCFPPLVGYAAVAGHLDLFAWYLFAIIFFWTPVHFWALALMIKEEYREVGVPMLPVVHGDKLTVVQIGLYAILTVVLSVQPLLFGAVSWIYVLTALASGFLLLQGSWRLWVYYREHGSVTRAACVGLYKYSMLYLAILFLAGAIDRALLS</sequence>
<evidence type="ECO:0000256" key="1">
    <source>
        <dbReference type="ARBA" id="ARBA00004429"/>
    </source>
</evidence>
<evidence type="ECO:0000256" key="8">
    <source>
        <dbReference type="ARBA" id="ARBA00023133"/>
    </source>
</evidence>
<evidence type="ECO:0000256" key="10">
    <source>
        <dbReference type="ARBA" id="ARBA00030253"/>
    </source>
</evidence>
<dbReference type="Gene3D" id="1.10.357.140">
    <property type="entry name" value="UbiA prenyltransferase"/>
    <property type="match status" value="1"/>
</dbReference>
<comment type="miscellaneous">
    <text evidence="15">Carbon 2 of the heme B porphyrin ring is defined according to the Fischer nomenclature.</text>
</comment>
<evidence type="ECO:0000256" key="5">
    <source>
        <dbReference type="ARBA" id="ARBA00022679"/>
    </source>
</evidence>
<reference evidence="16 17" key="1">
    <citation type="submission" date="2018-06" db="EMBL/GenBank/DDBJ databases">
        <title>Genomic Encyclopedia of Type Strains, Phase IV (KMG-IV): sequencing the most valuable type-strain genomes for metagenomic binning, comparative biology and taxonomic classification.</title>
        <authorList>
            <person name="Goeker M."/>
        </authorList>
    </citation>
    <scope>NUCLEOTIDE SEQUENCE [LARGE SCALE GENOMIC DNA]</scope>
    <source>
        <strain evidence="16 17">DSM 18048</strain>
    </source>
</reference>
<evidence type="ECO:0000313" key="16">
    <source>
        <dbReference type="EMBL" id="PYE52907.1"/>
    </source>
</evidence>
<evidence type="ECO:0000256" key="15">
    <source>
        <dbReference type="HAMAP-Rule" id="MF_00154"/>
    </source>
</evidence>
<comment type="function">
    <text evidence="15">Converts heme B (protoheme IX) to heme O by substitution of the vinyl group on carbon 2 of heme B porphyrin ring with a hydroxyethyl farnesyl side group.</text>
</comment>
<feature type="transmembrane region" description="Helical" evidence="15">
    <location>
        <begin position="89"/>
        <end position="112"/>
    </location>
</feature>
<comment type="caution">
    <text evidence="16">The sequence shown here is derived from an EMBL/GenBank/DDBJ whole genome shotgun (WGS) entry which is preliminary data.</text>
</comment>